<evidence type="ECO:0000256" key="4">
    <source>
        <dbReference type="ARBA" id="ARBA00022722"/>
    </source>
</evidence>
<evidence type="ECO:0000256" key="8">
    <source>
        <dbReference type="SAM" id="MobiDB-lite"/>
    </source>
</evidence>
<evidence type="ECO:0000256" key="1">
    <source>
        <dbReference type="ARBA" id="ARBA00000077"/>
    </source>
</evidence>
<keyword evidence="7" id="KW-0378">Hydrolase</keyword>
<dbReference type="Proteomes" id="UP001497472">
    <property type="component" value="Unassembled WGS sequence"/>
</dbReference>
<dbReference type="EC" id="3.1.26.4" evidence="3"/>
<gene>
    <name evidence="10" type="ORF">LNINA_LOCUS6376</name>
</gene>
<comment type="similarity">
    <text evidence="2">Belongs to the RNase H family.</text>
</comment>
<dbReference type="InterPro" id="IPR036397">
    <property type="entry name" value="RNaseH_sf"/>
</dbReference>
<evidence type="ECO:0000313" key="11">
    <source>
        <dbReference type="Proteomes" id="UP001497472"/>
    </source>
</evidence>
<evidence type="ECO:0000256" key="2">
    <source>
        <dbReference type="ARBA" id="ARBA00005300"/>
    </source>
</evidence>
<comment type="caution">
    <text evidence="10">The sequence shown here is derived from an EMBL/GenBank/DDBJ whole genome shotgun (WGS) entry which is preliminary data.</text>
</comment>
<dbReference type="GO" id="GO:0004523">
    <property type="term" value="F:RNA-DNA hybrid ribonuclease activity"/>
    <property type="evidence" value="ECO:0007669"/>
    <property type="project" value="UniProtKB-EC"/>
</dbReference>
<accession>A0AAV1JE55</accession>
<organism evidence="10 11">
    <name type="scientific">Leptosia nina</name>
    <dbReference type="NCBI Taxonomy" id="320188"/>
    <lineage>
        <taxon>Eukaryota</taxon>
        <taxon>Metazoa</taxon>
        <taxon>Ecdysozoa</taxon>
        <taxon>Arthropoda</taxon>
        <taxon>Hexapoda</taxon>
        <taxon>Insecta</taxon>
        <taxon>Pterygota</taxon>
        <taxon>Neoptera</taxon>
        <taxon>Endopterygota</taxon>
        <taxon>Lepidoptera</taxon>
        <taxon>Glossata</taxon>
        <taxon>Ditrysia</taxon>
        <taxon>Papilionoidea</taxon>
        <taxon>Pieridae</taxon>
        <taxon>Pierinae</taxon>
        <taxon>Leptosia</taxon>
    </lineage>
</organism>
<dbReference type="Pfam" id="PF00075">
    <property type="entry name" value="RNase_H"/>
    <property type="match status" value="1"/>
</dbReference>
<sequence>MGGEGIEVVREVRLLGLIIDESLTFNTHVKTTCAKAYRILQAVGKSGQNQLGPGHIDHQDNLYCSDRTSPDVCRGCLGAGNADIATKTKPTELPHPADEPRLSFEHYKTELRLDEQADATNIYTDGSKTDDGVGAAVVLRRLDRELKTVKIKLATYCTVFQAEMVALHKAIQMATKVISPKVNLCSDSRSALEDIVSGRSLNPLVVQTRKTLKDLSNYKEVRLFWIKAHVGHEGNERADQLAKEAATDRKRKPDFDKCPVSTIKRLLRADSVRRWEEEYDGGHNSLNHKNLPPNRCIRE</sequence>
<dbReference type="GO" id="GO:0003676">
    <property type="term" value="F:nucleic acid binding"/>
    <property type="evidence" value="ECO:0007669"/>
    <property type="project" value="InterPro"/>
</dbReference>
<reference evidence="10 11" key="1">
    <citation type="submission" date="2023-11" db="EMBL/GenBank/DDBJ databases">
        <authorList>
            <person name="Okamura Y."/>
        </authorList>
    </citation>
    <scope>NUCLEOTIDE SEQUENCE [LARGE SCALE GENOMIC DNA]</scope>
</reference>
<dbReference type="GO" id="GO:0046872">
    <property type="term" value="F:metal ion binding"/>
    <property type="evidence" value="ECO:0007669"/>
    <property type="project" value="UniProtKB-KW"/>
</dbReference>
<evidence type="ECO:0000313" key="10">
    <source>
        <dbReference type="EMBL" id="CAK1546865.1"/>
    </source>
</evidence>
<comment type="catalytic activity">
    <reaction evidence="1">
        <text>Endonucleolytic cleavage to 5'-phosphomonoester.</text>
        <dbReference type="EC" id="3.1.26.4"/>
    </reaction>
</comment>
<dbReference type="GO" id="GO:0043137">
    <property type="term" value="P:DNA replication, removal of RNA primer"/>
    <property type="evidence" value="ECO:0007669"/>
    <property type="project" value="TreeGrafter"/>
</dbReference>
<dbReference type="Gene3D" id="3.30.420.10">
    <property type="entry name" value="Ribonuclease H-like superfamily/Ribonuclease H"/>
    <property type="match status" value="1"/>
</dbReference>
<evidence type="ECO:0000256" key="7">
    <source>
        <dbReference type="ARBA" id="ARBA00022801"/>
    </source>
</evidence>
<dbReference type="InterPro" id="IPR050092">
    <property type="entry name" value="RNase_H"/>
</dbReference>
<name>A0AAV1JE55_9NEOP</name>
<dbReference type="EMBL" id="CAVLEF010000008">
    <property type="protein sequence ID" value="CAK1546865.1"/>
    <property type="molecule type" value="Genomic_DNA"/>
</dbReference>
<dbReference type="PANTHER" id="PTHR10642:SF26">
    <property type="entry name" value="RIBONUCLEASE H1"/>
    <property type="match status" value="1"/>
</dbReference>
<dbReference type="PROSITE" id="PS50879">
    <property type="entry name" value="RNASE_H_1"/>
    <property type="match status" value="1"/>
</dbReference>
<evidence type="ECO:0000256" key="6">
    <source>
        <dbReference type="ARBA" id="ARBA00022759"/>
    </source>
</evidence>
<protein>
    <recommendedName>
        <fullName evidence="3">ribonuclease H</fullName>
        <ecNumber evidence="3">3.1.26.4</ecNumber>
    </recommendedName>
</protein>
<evidence type="ECO:0000259" key="9">
    <source>
        <dbReference type="PROSITE" id="PS50879"/>
    </source>
</evidence>
<keyword evidence="11" id="KW-1185">Reference proteome</keyword>
<dbReference type="PANTHER" id="PTHR10642">
    <property type="entry name" value="RIBONUCLEASE H1"/>
    <property type="match status" value="1"/>
</dbReference>
<keyword evidence="6" id="KW-0255">Endonuclease</keyword>
<feature type="domain" description="RNase H type-1" evidence="9">
    <location>
        <begin position="116"/>
        <end position="247"/>
    </location>
</feature>
<feature type="region of interest" description="Disordered" evidence="8">
    <location>
        <begin position="280"/>
        <end position="299"/>
    </location>
</feature>
<evidence type="ECO:0000256" key="3">
    <source>
        <dbReference type="ARBA" id="ARBA00012180"/>
    </source>
</evidence>
<keyword evidence="4" id="KW-0540">Nuclease</keyword>
<evidence type="ECO:0000256" key="5">
    <source>
        <dbReference type="ARBA" id="ARBA00022723"/>
    </source>
</evidence>
<dbReference type="AlphaFoldDB" id="A0AAV1JE55"/>
<dbReference type="SUPFAM" id="SSF53098">
    <property type="entry name" value="Ribonuclease H-like"/>
    <property type="match status" value="1"/>
</dbReference>
<dbReference type="InterPro" id="IPR012337">
    <property type="entry name" value="RNaseH-like_sf"/>
</dbReference>
<keyword evidence="5" id="KW-0479">Metal-binding</keyword>
<dbReference type="CDD" id="cd09276">
    <property type="entry name" value="Rnase_HI_RT_non_LTR"/>
    <property type="match status" value="1"/>
</dbReference>
<dbReference type="InterPro" id="IPR002156">
    <property type="entry name" value="RNaseH_domain"/>
</dbReference>
<proteinExistence type="inferred from homology"/>